<keyword evidence="4" id="KW-0560">Oxidoreductase</keyword>
<feature type="domain" description="Rieske" evidence="9">
    <location>
        <begin position="71"/>
        <end position="180"/>
    </location>
</feature>
<dbReference type="InterPro" id="IPR015879">
    <property type="entry name" value="Ring_hydroxy_dOase_asu_C_dom"/>
</dbReference>
<evidence type="ECO:0000313" key="11">
    <source>
        <dbReference type="Proteomes" id="UP000470470"/>
    </source>
</evidence>
<evidence type="ECO:0000256" key="5">
    <source>
        <dbReference type="ARBA" id="ARBA00023004"/>
    </source>
</evidence>
<gene>
    <name evidence="10" type="ORF">G1H19_15710</name>
</gene>
<keyword evidence="5" id="KW-0408">Iron</keyword>
<name>A0A7K3WG12_9ACTN</name>
<protein>
    <submittedName>
        <fullName evidence="10">Aromatic ring-hydroxylating dioxygenase subunit alpha</fullName>
    </submittedName>
</protein>
<dbReference type="PROSITE" id="PS51296">
    <property type="entry name" value="RIESKE"/>
    <property type="match status" value="1"/>
</dbReference>
<evidence type="ECO:0000313" key="10">
    <source>
        <dbReference type="EMBL" id="NEL55435.1"/>
    </source>
</evidence>
<dbReference type="GO" id="GO:0016705">
    <property type="term" value="F:oxidoreductase activity, acting on paired donors, with incorporation or reduction of molecular oxygen"/>
    <property type="evidence" value="ECO:0007669"/>
    <property type="project" value="UniProtKB-ARBA"/>
</dbReference>
<dbReference type="PANTHER" id="PTHR43756:SF5">
    <property type="entry name" value="CHOLINE MONOOXYGENASE, CHLOROPLASTIC"/>
    <property type="match status" value="1"/>
</dbReference>
<evidence type="ECO:0000256" key="7">
    <source>
        <dbReference type="ARBA" id="ARBA00023027"/>
    </source>
</evidence>
<keyword evidence="10" id="KW-0223">Dioxygenase</keyword>
<comment type="cofactor">
    <cofactor evidence="1">
        <name>Fe cation</name>
        <dbReference type="ChEBI" id="CHEBI:24875"/>
    </cofactor>
</comment>
<dbReference type="GO" id="GO:0004497">
    <property type="term" value="F:monooxygenase activity"/>
    <property type="evidence" value="ECO:0007669"/>
    <property type="project" value="UniProtKB-ARBA"/>
</dbReference>
<dbReference type="Pfam" id="PF00848">
    <property type="entry name" value="Ring_hydroxyl_A"/>
    <property type="match status" value="1"/>
</dbReference>
<proteinExistence type="predicted"/>
<dbReference type="InterPro" id="IPR036922">
    <property type="entry name" value="Rieske_2Fe-2S_sf"/>
</dbReference>
<dbReference type="PRINTS" id="PR00090">
    <property type="entry name" value="RNGDIOXGNASE"/>
</dbReference>
<keyword evidence="2" id="KW-0001">2Fe-2S</keyword>
<dbReference type="AlphaFoldDB" id="A0A7K3WG12"/>
<evidence type="ECO:0000256" key="4">
    <source>
        <dbReference type="ARBA" id="ARBA00023002"/>
    </source>
</evidence>
<organism evidence="10 11">
    <name type="scientific">Goekera deserti</name>
    <dbReference type="NCBI Taxonomy" id="2497753"/>
    <lineage>
        <taxon>Bacteria</taxon>
        <taxon>Bacillati</taxon>
        <taxon>Actinomycetota</taxon>
        <taxon>Actinomycetes</taxon>
        <taxon>Geodermatophilales</taxon>
        <taxon>Geodermatophilaceae</taxon>
        <taxon>Goekera</taxon>
    </lineage>
</organism>
<keyword evidence="7" id="KW-0520">NAD</keyword>
<dbReference type="InterPro" id="IPR015881">
    <property type="entry name" value="ARHD_Rieske_2Fe_2S"/>
</dbReference>
<reference evidence="10 11" key="1">
    <citation type="submission" date="2020-02" db="EMBL/GenBank/DDBJ databases">
        <title>The whole genome sequence of CPCC 205119.</title>
        <authorList>
            <person name="Jiang Z."/>
        </authorList>
    </citation>
    <scope>NUCLEOTIDE SEQUENCE [LARGE SCALE GENOMIC DNA]</scope>
    <source>
        <strain evidence="10 11">CPCC 205119</strain>
    </source>
</reference>
<evidence type="ECO:0000256" key="3">
    <source>
        <dbReference type="ARBA" id="ARBA00022723"/>
    </source>
</evidence>
<dbReference type="SUPFAM" id="SSF50022">
    <property type="entry name" value="ISP domain"/>
    <property type="match status" value="1"/>
</dbReference>
<comment type="caution">
    <text evidence="10">The sequence shown here is derived from an EMBL/GenBank/DDBJ whole genome shotgun (WGS) entry which is preliminary data.</text>
</comment>
<sequence length="458" mass="52218">MTAEPDGRPRTGFLGRGPSYQDLLDRDSKPVPALLRRSEPGYFGEQDVPVERYLDRAWHEREKEHLWSRVWQFACREELLAEVGDTQVYDIVDKSYLLVRAAPGAGGIRGYVNACLHRGRTLRDGPGRVEELECAFHGFCWSLGGRLKRVPSAWDFPQVRPDAFTLPEVAVGTWGGFVFLNPDPDCAPLADFLGDLDALFERWPLTERYTRVHLSKVIRTNWKVAQEAFMESYHVITTHPQLLPGFGDANSQYDVFGNVSRAISPRGVPSPYLPWDPTEQERLDSQVDQRMDDPPGLEVPDGWTARQALARSARRSLRPVIGERADELSDAELVDSHFLTVFPNMHPWGGYNQITYRWRPDGDDHERCIMDVLLLAPFAGERPPPARERRLGPDEPWRSAVGELGSLARVFDQDEFNLEAVQKGLRASRKPGLSFAVYQESKIRHFHDLYDRWVGDDR</sequence>
<dbReference type="CDD" id="cd08882">
    <property type="entry name" value="RHO_alpha_C_MupW-like"/>
    <property type="match status" value="1"/>
</dbReference>
<dbReference type="InterPro" id="IPR001663">
    <property type="entry name" value="Rng_hydr_dOase-A"/>
</dbReference>
<dbReference type="Gene3D" id="3.90.380.10">
    <property type="entry name" value="Naphthalene 1,2-dioxygenase Alpha Subunit, Chain A, domain 1"/>
    <property type="match status" value="1"/>
</dbReference>
<dbReference type="Proteomes" id="UP000470470">
    <property type="component" value="Unassembled WGS sequence"/>
</dbReference>
<dbReference type="PANTHER" id="PTHR43756">
    <property type="entry name" value="CHOLINE MONOOXYGENASE, CHLOROPLASTIC"/>
    <property type="match status" value="1"/>
</dbReference>
<evidence type="ECO:0000256" key="1">
    <source>
        <dbReference type="ARBA" id="ARBA00001962"/>
    </source>
</evidence>
<dbReference type="RefSeq" id="WP_162392356.1">
    <property type="nucleotide sequence ID" value="NZ_JAABOZ010000001.1"/>
</dbReference>
<dbReference type="GO" id="GO:0005506">
    <property type="term" value="F:iron ion binding"/>
    <property type="evidence" value="ECO:0007669"/>
    <property type="project" value="InterPro"/>
</dbReference>
<evidence type="ECO:0000256" key="2">
    <source>
        <dbReference type="ARBA" id="ARBA00022714"/>
    </source>
</evidence>
<dbReference type="Pfam" id="PF00355">
    <property type="entry name" value="Rieske"/>
    <property type="match status" value="1"/>
</dbReference>
<keyword evidence="11" id="KW-1185">Reference proteome</keyword>
<evidence type="ECO:0000256" key="8">
    <source>
        <dbReference type="SAM" id="MobiDB-lite"/>
    </source>
</evidence>
<accession>A0A7K3WG12</accession>
<dbReference type="EMBL" id="JAAGWK010000022">
    <property type="protein sequence ID" value="NEL55435.1"/>
    <property type="molecule type" value="Genomic_DNA"/>
</dbReference>
<evidence type="ECO:0000259" key="9">
    <source>
        <dbReference type="PROSITE" id="PS51296"/>
    </source>
</evidence>
<keyword evidence="3" id="KW-0479">Metal-binding</keyword>
<dbReference type="GO" id="GO:0051537">
    <property type="term" value="F:2 iron, 2 sulfur cluster binding"/>
    <property type="evidence" value="ECO:0007669"/>
    <property type="project" value="UniProtKB-KW"/>
</dbReference>
<dbReference type="InterPro" id="IPR017941">
    <property type="entry name" value="Rieske_2Fe-2S"/>
</dbReference>
<dbReference type="GO" id="GO:0051213">
    <property type="term" value="F:dioxygenase activity"/>
    <property type="evidence" value="ECO:0007669"/>
    <property type="project" value="UniProtKB-KW"/>
</dbReference>
<evidence type="ECO:0000256" key="6">
    <source>
        <dbReference type="ARBA" id="ARBA00023014"/>
    </source>
</evidence>
<dbReference type="PROSITE" id="PS00570">
    <property type="entry name" value="RING_HYDROXYL_ALPHA"/>
    <property type="match status" value="1"/>
</dbReference>
<feature type="region of interest" description="Disordered" evidence="8">
    <location>
        <begin position="1"/>
        <end position="26"/>
    </location>
</feature>
<keyword evidence="6" id="KW-0411">Iron-sulfur</keyword>
<dbReference type="CDD" id="cd03469">
    <property type="entry name" value="Rieske_RO_Alpha_N"/>
    <property type="match status" value="1"/>
</dbReference>
<dbReference type="Gene3D" id="2.102.10.10">
    <property type="entry name" value="Rieske [2Fe-2S] iron-sulphur domain"/>
    <property type="match status" value="1"/>
</dbReference>
<dbReference type="SUPFAM" id="SSF55961">
    <property type="entry name" value="Bet v1-like"/>
    <property type="match status" value="1"/>
</dbReference>